<keyword evidence="3" id="KW-1185">Reference proteome</keyword>
<gene>
    <name evidence="2" type="ORF">L2716_17645</name>
</gene>
<organism evidence="2 3">
    <name type="scientific">Pseudalkalibacillus berkeleyi</name>
    <dbReference type="NCBI Taxonomy" id="1069813"/>
    <lineage>
        <taxon>Bacteria</taxon>
        <taxon>Bacillati</taxon>
        <taxon>Bacillota</taxon>
        <taxon>Bacilli</taxon>
        <taxon>Bacillales</taxon>
        <taxon>Fictibacillaceae</taxon>
        <taxon>Pseudalkalibacillus</taxon>
    </lineage>
</organism>
<dbReference type="EMBL" id="JAKIJS010000005">
    <property type="protein sequence ID" value="MCF6139543.1"/>
    <property type="molecule type" value="Genomic_DNA"/>
</dbReference>
<evidence type="ECO:0000313" key="3">
    <source>
        <dbReference type="Proteomes" id="UP001649381"/>
    </source>
</evidence>
<proteinExistence type="predicted"/>
<reference evidence="2 3" key="1">
    <citation type="submission" date="2022-01" db="EMBL/GenBank/DDBJ databases">
        <title>Alkalihalobacillus sp. EGI L200015, a novel bacterium isolated from a salt lake sediment.</title>
        <authorList>
            <person name="Gao L."/>
            <person name="Fang B.-Z."/>
            <person name="Li W.-J."/>
        </authorList>
    </citation>
    <scope>NUCLEOTIDE SEQUENCE [LARGE SCALE GENOMIC DNA]</scope>
    <source>
        <strain evidence="2 3">KCTC 12718</strain>
    </source>
</reference>
<dbReference type="Proteomes" id="UP001649381">
    <property type="component" value="Unassembled WGS sequence"/>
</dbReference>
<evidence type="ECO:0000313" key="2">
    <source>
        <dbReference type="EMBL" id="MCF6139543.1"/>
    </source>
</evidence>
<dbReference type="RefSeq" id="WP_236338854.1">
    <property type="nucleotide sequence ID" value="NZ_JAKIJS010000005.1"/>
</dbReference>
<comment type="caution">
    <text evidence="2">The sequence shown here is derived from an EMBL/GenBank/DDBJ whole genome shotgun (WGS) entry which is preliminary data.</text>
</comment>
<accession>A0ABS9H3L5</accession>
<name>A0ABS9H3L5_9BACL</name>
<feature type="compositionally biased region" description="Acidic residues" evidence="1">
    <location>
        <begin position="54"/>
        <end position="83"/>
    </location>
</feature>
<evidence type="ECO:0000256" key="1">
    <source>
        <dbReference type="SAM" id="MobiDB-lite"/>
    </source>
</evidence>
<feature type="region of interest" description="Disordered" evidence="1">
    <location>
        <begin position="29"/>
        <end position="83"/>
    </location>
</feature>
<protein>
    <recommendedName>
        <fullName evidence="4">Lipoprotein</fullName>
    </recommendedName>
</protein>
<sequence length="238" mass="26023">MGKDKMKKPIYKRWWVWVLAVIIVGSIATNGGDESADQPAKKEANNEVAAEDTSSNEEESTDDEKSEETSTEPEEEPAEPEVETFDSGMYEVGSDIQPGIYYNPDGGVYVDRLKGFSGQLEDIIANANPMGPWYIEVKDSDKGVTFKSSGWRLFDDTEKEKHEIKTSFGDGVHIVGIDIEPGKYKLDGSGTYWARLKGVSMELGDVIANGNPDGATIVTIAESDFAFQSSGGGTWTKQ</sequence>
<evidence type="ECO:0008006" key="4">
    <source>
        <dbReference type="Google" id="ProtNLM"/>
    </source>
</evidence>